<keyword evidence="1" id="KW-1133">Transmembrane helix</keyword>
<dbReference type="EMBL" id="BA000012">
    <property type="protein sequence ID" value="BAB52571.1"/>
    <property type="molecule type" value="Genomic_DNA"/>
</dbReference>
<evidence type="ECO:0000313" key="2">
    <source>
        <dbReference type="EMBL" id="BAB52571.1"/>
    </source>
</evidence>
<name>Q989X3_RHILO</name>
<feature type="transmembrane region" description="Helical" evidence="1">
    <location>
        <begin position="264"/>
        <end position="283"/>
    </location>
</feature>
<dbReference type="InterPro" id="IPR036259">
    <property type="entry name" value="MFS_trans_sf"/>
</dbReference>
<dbReference type="AlphaFoldDB" id="Q989X3"/>
<evidence type="ECO:0000313" key="3">
    <source>
        <dbReference type="Proteomes" id="UP000000552"/>
    </source>
</evidence>
<feature type="transmembrane region" description="Helical" evidence="1">
    <location>
        <begin position="234"/>
        <end position="252"/>
    </location>
</feature>
<feature type="transmembrane region" description="Helical" evidence="1">
    <location>
        <begin position="88"/>
        <end position="111"/>
    </location>
</feature>
<sequence length="313" mass="32885">MVASHTIRRPFDLHGHFRTYRAAGGAFDRAIWAPTDDHMRFVHPARDADPVWSGRLGERAGSYLGSRCGSRWLSQPNRRRIDQCPQHCATASSLFLSCSAAAPMLALPLFSLLIAGFGWFTAISVAAGAIAATIFGVDLVIPKTSSRSQDGGGLGPSFEPLGAVAGDRLFWMLAFLTCVCGVTSSGLVGNHLISICRAAGLPATAGVEAVALTGIIAAFGGLAFGVAADRFTGIRLLAAYYIARALLLFWLPQSSLSFETLSQFAVLFGLDVCDVSAPLIFLLQRSGGALAAGPMSTLGNPGRAHCDALIRCA</sequence>
<dbReference type="eggNOG" id="COG2814">
    <property type="taxonomic scope" value="Bacteria"/>
</dbReference>
<reference evidence="2 3" key="1">
    <citation type="journal article" date="2000" name="DNA Res.">
        <title>Complete genome structure of the nitrogen-fixing symbiotic bacterium Mesorhizobium loti.</title>
        <authorList>
            <person name="Kaneko T."/>
            <person name="Nakamura Y."/>
            <person name="Sato S."/>
            <person name="Asamizu E."/>
            <person name="Kato T."/>
            <person name="Sasamoto S."/>
            <person name="Watanabe A."/>
            <person name="Idesawa K."/>
            <person name="Ishikawa A."/>
            <person name="Kawashima K."/>
            <person name="Kimura T."/>
            <person name="Kishida Y."/>
            <person name="Kiyokawa C."/>
            <person name="Kohara M."/>
            <person name="Matsumoto M."/>
            <person name="Matsuno A."/>
            <person name="Mochizuki Y."/>
            <person name="Nakayama S."/>
            <person name="Nakazaki N."/>
            <person name="Shimpo S."/>
            <person name="Sugimoto M."/>
            <person name="Takeuchi C."/>
            <person name="Yamada M."/>
            <person name="Tabata S."/>
        </authorList>
    </citation>
    <scope>NUCLEOTIDE SEQUENCE [LARGE SCALE GENOMIC DNA]</scope>
    <source>
        <strain evidence="3">LMG 29417 / CECT 9101 / MAFF 303099</strain>
    </source>
</reference>
<dbReference type="HOGENOM" id="CLU_888182_0_0_5"/>
<accession>Q989X3</accession>
<dbReference type="Gene3D" id="1.20.1250.20">
    <property type="entry name" value="MFS general substrate transporter like domains"/>
    <property type="match status" value="1"/>
</dbReference>
<proteinExistence type="predicted"/>
<keyword evidence="1" id="KW-0812">Transmembrane</keyword>
<feature type="transmembrane region" description="Helical" evidence="1">
    <location>
        <begin position="209"/>
        <end position="227"/>
    </location>
</feature>
<dbReference type="KEGG" id="mlo:mll6249"/>
<dbReference type="SUPFAM" id="SSF103473">
    <property type="entry name" value="MFS general substrate transporter"/>
    <property type="match status" value="1"/>
</dbReference>
<organism evidence="2 3">
    <name type="scientific">Mesorhizobium japonicum (strain LMG 29417 / CECT 9101 / MAFF 303099)</name>
    <name type="common">Mesorhizobium loti (strain MAFF 303099)</name>
    <dbReference type="NCBI Taxonomy" id="266835"/>
    <lineage>
        <taxon>Bacteria</taxon>
        <taxon>Pseudomonadati</taxon>
        <taxon>Pseudomonadota</taxon>
        <taxon>Alphaproteobacteria</taxon>
        <taxon>Hyphomicrobiales</taxon>
        <taxon>Phyllobacteriaceae</taxon>
        <taxon>Mesorhizobium</taxon>
    </lineage>
</organism>
<gene>
    <name evidence="2" type="ordered locus">mll6249</name>
</gene>
<keyword evidence="1" id="KW-0472">Membrane</keyword>
<feature type="transmembrane region" description="Helical" evidence="1">
    <location>
        <begin position="117"/>
        <end position="141"/>
    </location>
</feature>
<evidence type="ECO:0000256" key="1">
    <source>
        <dbReference type="SAM" id="Phobius"/>
    </source>
</evidence>
<dbReference type="Proteomes" id="UP000000552">
    <property type="component" value="Chromosome"/>
</dbReference>
<feature type="transmembrane region" description="Helical" evidence="1">
    <location>
        <begin position="169"/>
        <end position="189"/>
    </location>
</feature>
<protein>
    <submittedName>
        <fullName evidence="2">Mll6249 protein</fullName>
    </submittedName>
</protein>